<protein>
    <submittedName>
        <fullName evidence="7">Geranylgeranyl diphosphate synthase type I</fullName>
    </submittedName>
</protein>
<dbReference type="RefSeq" id="WP_130347219.1">
    <property type="nucleotide sequence ID" value="NZ_SGWQ01000010.1"/>
</dbReference>
<evidence type="ECO:0000256" key="1">
    <source>
        <dbReference type="ARBA" id="ARBA00001946"/>
    </source>
</evidence>
<comment type="similarity">
    <text evidence="2 6">Belongs to the FPP/GGPP synthase family.</text>
</comment>
<sequence length="348" mass="37702">MGRTLCAQPVKDRVDAELIAFFDATANSMEPDAAELLVPLRAMLTRGKHASTAFCHNTYRALGGDDTAAVWPKVCAALELAHLAMLTHDDVIDRSATRRGQDAVHRAYASQHLAAGWTGDASRYGMDMALCVGDLLVIQSETLMDSASPDTAQAKALMRVMRQMYRDEVYGETLELRAQQDRVYQPDRCAKVARWKTGRWIASVSACGAVSAHADPETVAVMDQFGELMGFAYQMRDDLLGVFGDSAVTGKPTMDDFRDGKPTVLIALAISQADAAGIETIEELYGKPTLSEDDGDVLRAVIEESGAVKRVEEMINAHIGKAEELLSAHRAESSDLLALAHAALNRSS</sequence>
<comment type="cofactor">
    <cofactor evidence="1">
        <name>Mg(2+)</name>
        <dbReference type="ChEBI" id="CHEBI:18420"/>
    </cofactor>
</comment>
<dbReference type="InterPro" id="IPR000092">
    <property type="entry name" value="Polyprenyl_synt"/>
</dbReference>
<dbReference type="PROSITE" id="PS00444">
    <property type="entry name" value="POLYPRENYL_SYNTHASE_2"/>
    <property type="match status" value="1"/>
</dbReference>
<dbReference type="AlphaFoldDB" id="A0A4Q7KGH2"/>
<evidence type="ECO:0000256" key="3">
    <source>
        <dbReference type="ARBA" id="ARBA00022679"/>
    </source>
</evidence>
<dbReference type="Gene3D" id="1.10.600.10">
    <property type="entry name" value="Farnesyl Diphosphate Synthase"/>
    <property type="match status" value="1"/>
</dbReference>
<dbReference type="OrthoDB" id="4497239at2"/>
<dbReference type="PANTHER" id="PTHR12001">
    <property type="entry name" value="GERANYLGERANYL PYROPHOSPHATE SYNTHASE"/>
    <property type="match status" value="1"/>
</dbReference>
<evidence type="ECO:0000256" key="5">
    <source>
        <dbReference type="ARBA" id="ARBA00022842"/>
    </source>
</evidence>
<dbReference type="EMBL" id="SGWQ01000010">
    <property type="protein sequence ID" value="RZS33948.1"/>
    <property type="molecule type" value="Genomic_DNA"/>
</dbReference>
<dbReference type="GO" id="GO:0008299">
    <property type="term" value="P:isoprenoid biosynthetic process"/>
    <property type="evidence" value="ECO:0007669"/>
    <property type="project" value="InterPro"/>
</dbReference>
<keyword evidence="4" id="KW-0479">Metal-binding</keyword>
<dbReference type="SFLD" id="SFLDS00005">
    <property type="entry name" value="Isoprenoid_Synthase_Type_I"/>
    <property type="match status" value="1"/>
</dbReference>
<reference evidence="7 8" key="1">
    <citation type="submission" date="2019-02" db="EMBL/GenBank/DDBJ databases">
        <title>Genomic Encyclopedia of Type Strains, Phase IV (KMG-IV): sequencing the most valuable type-strain genomes for metagenomic binning, comparative biology and taxonomic classification.</title>
        <authorList>
            <person name="Goeker M."/>
        </authorList>
    </citation>
    <scope>NUCLEOTIDE SEQUENCE [LARGE SCALE GENOMIC DNA]</scope>
    <source>
        <strain evidence="7 8">DSM 101727</strain>
    </source>
</reference>
<dbReference type="InterPro" id="IPR033749">
    <property type="entry name" value="Polyprenyl_synt_CS"/>
</dbReference>
<dbReference type="InterPro" id="IPR008949">
    <property type="entry name" value="Isoprenoid_synthase_dom_sf"/>
</dbReference>
<keyword evidence="5" id="KW-0460">Magnesium</keyword>
<evidence type="ECO:0000256" key="2">
    <source>
        <dbReference type="ARBA" id="ARBA00006706"/>
    </source>
</evidence>
<dbReference type="GO" id="GO:0004659">
    <property type="term" value="F:prenyltransferase activity"/>
    <property type="evidence" value="ECO:0007669"/>
    <property type="project" value="InterPro"/>
</dbReference>
<evidence type="ECO:0000256" key="4">
    <source>
        <dbReference type="ARBA" id="ARBA00022723"/>
    </source>
</evidence>
<gene>
    <name evidence="7" type="ORF">EV193_11098</name>
</gene>
<organism evidence="7 8">
    <name type="scientific">Herbihabitans rhizosphaerae</name>
    <dbReference type="NCBI Taxonomy" id="1872711"/>
    <lineage>
        <taxon>Bacteria</taxon>
        <taxon>Bacillati</taxon>
        <taxon>Actinomycetota</taxon>
        <taxon>Actinomycetes</taxon>
        <taxon>Pseudonocardiales</taxon>
        <taxon>Pseudonocardiaceae</taxon>
        <taxon>Herbihabitans</taxon>
    </lineage>
</organism>
<dbReference type="Pfam" id="PF00348">
    <property type="entry name" value="polyprenyl_synt"/>
    <property type="match status" value="1"/>
</dbReference>
<dbReference type="PANTHER" id="PTHR12001:SF85">
    <property type="entry name" value="SHORT CHAIN ISOPRENYL DIPHOSPHATE SYNTHASE"/>
    <property type="match status" value="1"/>
</dbReference>
<keyword evidence="8" id="KW-1185">Reference proteome</keyword>
<evidence type="ECO:0000256" key="6">
    <source>
        <dbReference type="RuleBase" id="RU004466"/>
    </source>
</evidence>
<name>A0A4Q7KGH2_9PSEU</name>
<dbReference type="GO" id="GO:0046872">
    <property type="term" value="F:metal ion binding"/>
    <property type="evidence" value="ECO:0007669"/>
    <property type="project" value="UniProtKB-KW"/>
</dbReference>
<keyword evidence="3 6" id="KW-0808">Transferase</keyword>
<dbReference type="Proteomes" id="UP000294257">
    <property type="component" value="Unassembled WGS sequence"/>
</dbReference>
<accession>A0A4Q7KGH2</accession>
<evidence type="ECO:0000313" key="8">
    <source>
        <dbReference type="Proteomes" id="UP000294257"/>
    </source>
</evidence>
<evidence type="ECO:0000313" key="7">
    <source>
        <dbReference type="EMBL" id="RZS33948.1"/>
    </source>
</evidence>
<comment type="caution">
    <text evidence="7">The sequence shown here is derived from an EMBL/GenBank/DDBJ whole genome shotgun (WGS) entry which is preliminary data.</text>
</comment>
<proteinExistence type="inferred from homology"/>
<dbReference type="SUPFAM" id="SSF48576">
    <property type="entry name" value="Terpenoid synthases"/>
    <property type="match status" value="1"/>
</dbReference>